<dbReference type="AlphaFoldDB" id="A0A6C0AT46"/>
<proteinExistence type="predicted"/>
<name>A0A6C0AT46_9ZZZZ</name>
<reference evidence="1" key="1">
    <citation type="journal article" date="2020" name="Nature">
        <title>Giant virus diversity and host interactions through global metagenomics.</title>
        <authorList>
            <person name="Schulz F."/>
            <person name="Roux S."/>
            <person name="Paez-Espino D."/>
            <person name="Jungbluth S."/>
            <person name="Walsh D.A."/>
            <person name="Denef V.J."/>
            <person name="McMahon K.D."/>
            <person name="Konstantinidis K.T."/>
            <person name="Eloe-Fadrosh E.A."/>
            <person name="Kyrpides N.C."/>
            <person name="Woyke T."/>
        </authorList>
    </citation>
    <scope>NUCLEOTIDE SEQUENCE</scope>
    <source>
        <strain evidence="1">GVMAG-S-ERX555943-30</strain>
    </source>
</reference>
<evidence type="ECO:0000313" key="1">
    <source>
        <dbReference type="EMBL" id="QHS83079.1"/>
    </source>
</evidence>
<organism evidence="1">
    <name type="scientific">viral metagenome</name>
    <dbReference type="NCBI Taxonomy" id="1070528"/>
    <lineage>
        <taxon>unclassified sequences</taxon>
        <taxon>metagenomes</taxon>
        <taxon>organismal metagenomes</taxon>
    </lineage>
</organism>
<protein>
    <submittedName>
        <fullName evidence="1">Uncharacterized protein</fullName>
    </submittedName>
</protein>
<accession>A0A6C0AT46</accession>
<sequence length="183" mass="21783">MSLIDLPFDLLAIIVTFTITSDINYKNYKNTPHILNAHPYFRKALGYLNNDQWKDICKSIVNDPYEHILGNWHNTFINLPNNITLRLCDLASQGNYGAIRRMEQEIKERYSNCVIPKCVIECAFKCESNGELLQILREILKYRIEPSIREYIPTREYSSHNKIHLYREFINYMNKYEREIDLN</sequence>
<dbReference type="EMBL" id="MN738749">
    <property type="protein sequence ID" value="QHS83079.1"/>
    <property type="molecule type" value="Genomic_DNA"/>
</dbReference>